<dbReference type="EMBL" id="CAJVAX010000019">
    <property type="protein sequence ID" value="CAG7649666.1"/>
    <property type="molecule type" value="Genomic_DNA"/>
</dbReference>
<organism evidence="1 2">
    <name type="scientific">Actinacidiphila bryophytorum</name>
    <dbReference type="NCBI Taxonomy" id="1436133"/>
    <lineage>
        <taxon>Bacteria</taxon>
        <taxon>Bacillati</taxon>
        <taxon>Actinomycetota</taxon>
        <taxon>Actinomycetes</taxon>
        <taxon>Kitasatosporales</taxon>
        <taxon>Streptomycetaceae</taxon>
        <taxon>Actinacidiphila</taxon>
    </lineage>
</organism>
<gene>
    <name evidence="1" type="ORF">SBRY_50159</name>
</gene>
<dbReference type="AlphaFoldDB" id="A0A9W4H3V1"/>
<accession>A0A9W4H3V1</accession>
<evidence type="ECO:0000313" key="2">
    <source>
        <dbReference type="Proteomes" id="UP001153328"/>
    </source>
</evidence>
<dbReference type="RefSeq" id="WP_205043884.1">
    <property type="nucleotide sequence ID" value="NZ_CAJVAX010000019.1"/>
</dbReference>
<sequence length="152" mass="16987">MDPMRDPQVREWTEATGHRADYIDFLSQSTGIAEWIALSRVFLPAFVEVEGCVLWDRSYDPENFETWRSALNGDVTAIEATLNQLKLYLYVDVDDDATSRANGLSLAEDIATTWRFRLAADFPGRSFSVQAMDTEDGPIVSFVSKRPGGAVS</sequence>
<name>A0A9W4H3V1_9ACTN</name>
<protein>
    <submittedName>
        <fullName evidence="1">Uncharacterized protein</fullName>
    </submittedName>
</protein>
<keyword evidence="2" id="KW-1185">Reference proteome</keyword>
<reference evidence="1" key="1">
    <citation type="submission" date="2021-06" db="EMBL/GenBank/DDBJ databases">
        <authorList>
            <person name="Arsene-Ploetze F."/>
        </authorList>
    </citation>
    <scope>NUCLEOTIDE SEQUENCE</scope>
    <source>
        <strain evidence="1">SBRY1</strain>
    </source>
</reference>
<dbReference type="Proteomes" id="UP001153328">
    <property type="component" value="Unassembled WGS sequence"/>
</dbReference>
<proteinExistence type="predicted"/>
<comment type="caution">
    <text evidence="1">The sequence shown here is derived from an EMBL/GenBank/DDBJ whole genome shotgun (WGS) entry which is preliminary data.</text>
</comment>
<evidence type="ECO:0000313" key="1">
    <source>
        <dbReference type="EMBL" id="CAG7649666.1"/>
    </source>
</evidence>